<dbReference type="Proteomes" id="UP000253209">
    <property type="component" value="Unassembled WGS sequence"/>
</dbReference>
<keyword evidence="2" id="KW-1185">Reference proteome</keyword>
<sequence>MWPLAIFFIFAQIIITHFNMTKFTLTFAALCVMTAGLLSSCSKDNDDPEPVEPTICNIKAYNFLTPLASANGSVVYEVKVTGEATVSKITYYTAGMKKNTLTNITLPFKDSVAVNKNDSVALFVEGKAVNGKITATYRLKTASSTTNIMDECTGTRD</sequence>
<protein>
    <submittedName>
        <fullName evidence="1">Uncharacterized protein</fullName>
    </submittedName>
</protein>
<evidence type="ECO:0000313" key="2">
    <source>
        <dbReference type="Proteomes" id="UP000253209"/>
    </source>
</evidence>
<evidence type="ECO:0000313" key="1">
    <source>
        <dbReference type="EMBL" id="RCH55690.1"/>
    </source>
</evidence>
<gene>
    <name evidence="1" type="ORF">DJ568_07330</name>
</gene>
<comment type="caution">
    <text evidence="1">The sequence shown here is derived from an EMBL/GenBank/DDBJ whole genome shotgun (WGS) entry which is preliminary data.</text>
</comment>
<dbReference type="EMBL" id="QGDC01000003">
    <property type="protein sequence ID" value="RCH55690.1"/>
    <property type="molecule type" value="Genomic_DNA"/>
</dbReference>
<name>A0A367GR09_9SPHI</name>
<organism evidence="1 2">
    <name type="scientific">Mucilaginibacter hurinus</name>
    <dbReference type="NCBI Taxonomy" id="2201324"/>
    <lineage>
        <taxon>Bacteria</taxon>
        <taxon>Pseudomonadati</taxon>
        <taxon>Bacteroidota</taxon>
        <taxon>Sphingobacteriia</taxon>
        <taxon>Sphingobacteriales</taxon>
        <taxon>Sphingobacteriaceae</taxon>
        <taxon>Mucilaginibacter</taxon>
    </lineage>
</organism>
<dbReference type="AlphaFoldDB" id="A0A367GR09"/>
<reference evidence="1 2" key="1">
    <citation type="submission" date="2018-05" db="EMBL/GenBank/DDBJ databases">
        <title>Mucilaginibacter hurinus sp. nov., isolated from briquette warehouse soil.</title>
        <authorList>
            <person name="Choi L."/>
        </authorList>
    </citation>
    <scope>NUCLEOTIDE SEQUENCE [LARGE SCALE GENOMIC DNA]</scope>
    <source>
        <strain evidence="1 2">ZR32</strain>
    </source>
</reference>
<proteinExistence type="predicted"/>
<dbReference type="Gene3D" id="2.60.40.2880">
    <property type="entry name" value="MmpS1-5, C-terminal soluble domain"/>
    <property type="match status" value="1"/>
</dbReference>
<accession>A0A367GR09</accession>
<dbReference type="InterPro" id="IPR038468">
    <property type="entry name" value="MmpS_C"/>
</dbReference>